<dbReference type="EMBL" id="CP095061">
    <property type="protein sequence ID" value="UOQ67704.1"/>
    <property type="molecule type" value="Genomic_DNA"/>
</dbReference>
<protein>
    <recommendedName>
        <fullName evidence="3">DUF3575 domain-containing protein</fullName>
    </recommendedName>
</protein>
<evidence type="ECO:0008006" key="3">
    <source>
        <dbReference type="Google" id="ProtNLM"/>
    </source>
</evidence>
<evidence type="ECO:0000313" key="2">
    <source>
        <dbReference type="Proteomes" id="UP000830401"/>
    </source>
</evidence>
<organism evidence="1 2">
    <name type="scientific">Hymenobacter volaticus</name>
    <dbReference type="NCBI Taxonomy" id="2932254"/>
    <lineage>
        <taxon>Bacteria</taxon>
        <taxon>Pseudomonadati</taxon>
        <taxon>Bacteroidota</taxon>
        <taxon>Cytophagia</taxon>
        <taxon>Cytophagales</taxon>
        <taxon>Hymenobacteraceae</taxon>
        <taxon>Hymenobacter</taxon>
    </lineage>
</organism>
<reference evidence="1" key="1">
    <citation type="submission" date="2022-04" db="EMBL/GenBank/DDBJ databases">
        <title>Hymenobacter sp. isolated from the air.</title>
        <authorList>
            <person name="Won M."/>
            <person name="Lee C.-M."/>
            <person name="Woen H.-Y."/>
            <person name="Kwon S.-W."/>
        </authorList>
    </citation>
    <scope>NUCLEOTIDE SEQUENCE</scope>
    <source>
        <strain evidence="1">5420S-77</strain>
    </source>
</reference>
<proteinExistence type="predicted"/>
<evidence type="ECO:0000313" key="1">
    <source>
        <dbReference type="EMBL" id="UOQ67704.1"/>
    </source>
</evidence>
<sequence>MLAVSVRAQGQEATANRTLLVKLVPQYVVVSGYWLEVEKSWKQHPRQSFIFTPQLYAGHVGQPDARTVPSITDSKETVRGAGAQLQHRLYLSATQATYPAGLYVSYGPNFQHFTVSGREIGWIEVQGPTGLPQYEYSEGPRSETINRYGATAQIGYQAPLHPGRVFLDLYAGIGYRESISRSDSKKIESQYRTGSSDYGHEGLYFPAGFKIGVALR</sequence>
<gene>
    <name evidence="1" type="ORF">MUN86_07535</name>
</gene>
<name>A0ABY4GB92_9BACT</name>
<dbReference type="Proteomes" id="UP000830401">
    <property type="component" value="Chromosome"/>
</dbReference>
<dbReference type="RefSeq" id="WP_245123658.1">
    <property type="nucleotide sequence ID" value="NZ_CP095061.1"/>
</dbReference>
<accession>A0ABY4GB92</accession>
<keyword evidence="2" id="KW-1185">Reference proteome</keyword>